<keyword evidence="3" id="KW-0804">Transcription</keyword>
<dbReference type="EMBL" id="JOKJ01000042">
    <property type="protein sequence ID" value="KEQ02848.1"/>
    <property type="molecule type" value="Genomic_DNA"/>
</dbReference>
<gene>
    <name evidence="6" type="ORF">GV68_19745</name>
</gene>
<dbReference type="InterPro" id="IPR050595">
    <property type="entry name" value="Bact_response_regulator"/>
</dbReference>
<feature type="domain" description="Response regulatory" evidence="5">
    <location>
        <begin position="3"/>
        <end position="117"/>
    </location>
</feature>
<evidence type="ECO:0000256" key="2">
    <source>
        <dbReference type="ARBA" id="ARBA00023015"/>
    </source>
</evidence>
<protein>
    <submittedName>
        <fullName evidence="6">Histidine kinase</fullName>
    </submittedName>
</protein>
<dbReference type="AlphaFoldDB" id="A0A922T863"/>
<dbReference type="SUPFAM" id="SSF52172">
    <property type="entry name" value="CheY-like"/>
    <property type="match status" value="1"/>
</dbReference>
<dbReference type="OrthoDB" id="5456285at2"/>
<keyword evidence="7" id="KW-1185">Reference proteome</keyword>
<dbReference type="Gene3D" id="3.40.50.2300">
    <property type="match status" value="1"/>
</dbReference>
<keyword evidence="1 4" id="KW-0597">Phosphoprotein</keyword>
<keyword evidence="2" id="KW-0805">Transcription regulation</keyword>
<keyword evidence="6" id="KW-0808">Transferase</keyword>
<comment type="caution">
    <text evidence="6">The sequence shown here is derived from an EMBL/GenBank/DDBJ whole genome shotgun (WGS) entry which is preliminary data.</text>
</comment>
<keyword evidence="6" id="KW-0418">Kinase</keyword>
<dbReference type="GO" id="GO:0016301">
    <property type="term" value="F:kinase activity"/>
    <property type="evidence" value="ECO:0007669"/>
    <property type="project" value="UniProtKB-KW"/>
</dbReference>
<organism evidence="6 7">
    <name type="scientific">Pseudorhizobium pelagicum</name>
    <dbReference type="NCBI Taxonomy" id="1509405"/>
    <lineage>
        <taxon>Bacteria</taxon>
        <taxon>Pseudomonadati</taxon>
        <taxon>Pseudomonadota</taxon>
        <taxon>Alphaproteobacteria</taxon>
        <taxon>Hyphomicrobiales</taxon>
        <taxon>Rhizobiaceae</taxon>
        <taxon>Rhizobium/Agrobacterium group</taxon>
        <taxon>Pseudorhizobium</taxon>
    </lineage>
</organism>
<dbReference type="PANTHER" id="PTHR44591">
    <property type="entry name" value="STRESS RESPONSE REGULATOR PROTEIN 1"/>
    <property type="match status" value="1"/>
</dbReference>
<accession>A0A922T863</accession>
<evidence type="ECO:0000256" key="3">
    <source>
        <dbReference type="ARBA" id="ARBA00023163"/>
    </source>
</evidence>
<dbReference type="SMART" id="SM00448">
    <property type="entry name" value="REC"/>
    <property type="match status" value="1"/>
</dbReference>
<name>A0A922T863_9HYPH</name>
<feature type="modified residue" description="4-aspartylphosphate" evidence="4">
    <location>
        <position position="52"/>
    </location>
</feature>
<evidence type="ECO:0000259" key="5">
    <source>
        <dbReference type="PROSITE" id="PS50110"/>
    </source>
</evidence>
<evidence type="ECO:0000313" key="7">
    <source>
        <dbReference type="Proteomes" id="UP000052167"/>
    </source>
</evidence>
<dbReference type="Proteomes" id="UP000052167">
    <property type="component" value="Unassembled WGS sequence"/>
</dbReference>
<sequence>MAIIVIAEDEFLIADVLSIMLEDAGHEVAAAPHGQAALSLVKERRPDLVITDFMMPLMTGLELAQALRADEELSTIPIILVSGAQASIGRSHPDMFDDVLDKPYDETRLLNAVEGALVGRSQV</sequence>
<evidence type="ECO:0000256" key="1">
    <source>
        <dbReference type="ARBA" id="ARBA00022553"/>
    </source>
</evidence>
<dbReference type="PANTHER" id="PTHR44591:SF3">
    <property type="entry name" value="RESPONSE REGULATORY DOMAIN-CONTAINING PROTEIN"/>
    <property type="match status" value="1"/>
</dbReference>
<dbReference type="InterPro" id="IPR011006">
    <property type="entry name" value="CheY-like_superfamily"/>
</dbReference>
<proteinExistence type="predicted"/>
<dbReference type="GO" id="GO:0000160">
    <property type="term" value="P:phosphorelay signal transduction system"/>
    <property type="evidence" value="ECO:0007669"/>
    <property type="project" value="InterPro"/>
</dbReference>
<dbReference type="Pfam" id="PF00072">
    <property type="entry name" value="Response_reg"/>
    <property type="match status" value="1"/>
</dbReference>
<evidence type="ECO:0000313" key="6">
    <source>
        <dbReference type="EMBL" id="KEQ02848.1"/>
    </source>
</evidence>
<evidence type="ECO:0000256" key="4">
    <source>
        <dbReference type="PROSITE-ProRule" id="PRU00169"/>
    </source>
</evidence>
<dbReference type="InterPro" id="IPR001789">
    <property type="entry name" value="Sig_transdc_resp-reg_receiver"/>
</dbReference>
<dbReference type="RefSeq" id="WP_037169336.1">
    <property type="nucleotide sequence ID" value="NZ_JOKI01000035.1"/>
</dbReference>
<dbReference type="PROSITE" id="PS50110">
    <property type="entry name" value="RESPONSE_REGULATORY"/>
    <property type="match status" value="1"/>
</dbReference>
<reference evidence="6 7" key="1">
    <citation type="submission" date="2014-06" db="EMBL/GenBank/DDBJ databases">
        <title>Rhizobium pelagicum/R2-400B4.</title>
        <authorList>
            <person name="Kimes N.E."/>
            <person name="Lopez-Perez M."/>
        </authorList>
    </citation>
    <scope>NUCLEOTIDE SEQUENCE [LARGE SCALE GENOMIC DNA]</scope>
    <source>
        <strain evidence="6 7">R2-400B4</strain>
    </source>
</reference>